<reference evidence="2 3" key="1">
    <citation type="submission" date="2024-04" db="EMBL/GenBank/DDBJ databases">
        <authorList>
            <consortium name="Genoscope - CEA"/>
            <person name="William W."/>
        </authorList>
    </citation>
    <scope>NUCLEOTIDE SEQUENCE [LARGE SCALE GENOMIC DNA]</scope>
</reference>
<dbReference type="Proteomes" id="UP001497497">
    <property type="component" value="Unassembled WGS sequence"/>
</dbReference>
<keyword evidence="1" id="KW-0732">Signal</keyword>
<dbReference type="AlphaFoldDB" id="A0AAV2IP51"/>
<protein>
    <submittedName>
        <fullName evidence="2">Uncharacterized protein</fullName>
    </submittedName>
</protein>
<organism evidence="2 3">
    <name type="scientific">Lymnaea stagnalis</name>
    <name type="common">Great pond snail</name>
    <name type="synonym">Helix stagnalis</name>
    <dbReference type="NCBI Taxonomy" id="6523"/>
    <lineage>
        <taxon>Eukaryota</taxon>
        <taxon>Metazoa</taxon>
        <taxon>Spiralia</taxon>
        <taxon>Lophotrochozoa</taxon>
        <taxon>Mollusca</taxon>
        <taxon>Gastropoda</taxon>
        <taxon>Heterobranchia</taxon>
        <taxon>Euthyneura</taxon>
        <taxon>Panpulmonata</taxon>
        <taxon>Hygrophila</taxon>
        <taxon>Lymnaeoidea</taxon>
        <taxon>Lymnaeidae</taxon>
        <taxon>Lymnaea</taxon>
    </lineage>
</organism>
<keyword evidence="3" id="KW-1185">Reference proteome</keyword>
<evidence type="ECO:0000313" key="2">
    <source>
        <dbReference type="EMBL" id="CAL1547898.1"/>
    </source>
</evidence>
<gene>
    <name evidence="2" type="ORF">GSLYS_00021215001</name>
</gene>
<comment type="caution">
    <text evidence="2">The sequence shown here is derived from an EMBL/GenBank/DDBJ whole genome shotgun (WGS) entry which is preliminary data.</text>
</comment>
<feature type="chain" id="PRO_5043494868" evidence="1">
    <location>
        <begin position="36"/>
        <end position="80"/>
    </location>
</feature>
<sequence>MSVLNFLKDLKPFLLMCPMTWILWCMSMSPGASQGQYFNRSCQITITEDGVIGVYGWLPFDKSIPNFYTFDKNATMLSPK</sequence>
<dbReference type="EMBL" id="CAXITT010001098">
    <property type="protein sequence ID" value="CAL1547898.1"/>
    <property type="molecule type" value="Genomic_DNA"/>
</dbReference>
<evidence type="ECO:0000313" key="3">
    <source>
        <dbReference type="Proteomes" id="UP001497497"/>
    </source>
</evidence>
<accession>A0AAV2IP51</accession>
<proteinExistence type="predicted"/>
<name>A0AAV2IP51_LYMST</name>
<evidence type="ECO:0000256" key="1">
    <source>
        <dbReference type="SAM" id="SignalP"/>
    </source>
</evidence>
<feature type="signal peptide" evidence="1">
    <location>
        <begin position="1"/>
        <end position="35"/>
    </location>
</feature>